<dbReference type="KEGG" id="awe:JG540_02655"/>
<dbReference type="AlphaFoldDB" id="A0A7T7S2A1"/>
<accession>A0A7T7S2A1</accession>
<organism evidence="2 3">
    <name type="scientific">Actinomyces weissii</name>
    <dbReference type="NCBI Taxonomy" id="675090"/>
    <lineage>
        <taxon>Bacteria</taxon>
        <taxon>Bacillati</taxon>
        <taxon>Actinomycetota</taxon>
        <taxon>Actinomycetes</taxon>
        <taxon>Actinomycetales</taxon>
        <taxon>Actinomycetaceae</taxon>
        <taxon>Actinomyces</taxon>
    </lineage>
</organism>
<feature type="region of interest" description="Disordered" evidence="1">
    <location>
        <begin position="194"/>
        <end position="234"/>
    </location>
</feature>
<proteinExistence type="predicted"/>
<dbReference type="Proteomes" id="UP000595895">
    <property type="component" value="Chromosome"/>
</dbReference>
<name>A0A7T7S2A1_9ACTO</name>
<dbReference type="SUPFAM" id="SSF46689">
    <property type="entry name" value="Homeodomain-like"/>
    <property type="match status" value="1"/>
</dbReference>
<evidence type="ECO:0000313" key="2">
    <source>
        <dbReference type="EMBL" id="QQM67801.1"/>
    </source>
</evidence>
<reference evidence="2 3" key="1">
    <citation type="submission" date="2020-12" db="EMBL/GenBank/DDBJ databases">
        <authorList>
            <person name="Zhou J."/>
        </authorList>
    </citation>
    <scope>NUCLEOTIDE SEQUENCE [LARGE SCALE GENOMIC DNA]</scope>
    <source>
        <strain evidence="2 3">CCUG 61299</strain>
    </source>
</reference>
<protein>
    <submittedName>
        <fullName evidence="2">TetR/AcrR family transcriptional regulator</fullName>
    </submittedName>
</protein>
<evidence type="ECO:0000256" key="1">
    <source>
        <dbReference type="SAM" id="MobiDB-lite"/>
    </source>
</evidence>
<dbReference type="EMBL" id="CP066802">
    <property type="protein sequence ID" value="QQM67801.1"/>
    <property type="molecule type" value="Genomic_DNA"/>
</dbReference>
<keyword evidence="3" id="KW-1185">Reference proteome</keyword>
<dbReference type="InterPro" id="IPR009057">
    <property type="entry name" value="Homeodomain-like_sf"/>
</dbReference>
<sequence>MSREPLNPDHGPALTRDDVVDTALSLGLTTFTLVGVAGRLEVPTSALYRVIDSREDLLRACLERISQECLPGFDDLSGSWQEVAERYSQLWWDQLEHRPGLAHVLMSSPWAYSVFATVVGSTCAGLEAGGLPAEEALVLADLLVDTVVATHLQLEALEAAGGSWAVGTLWNSETWLRHRIGIVVDGVAVRAGAGGGARSSSAGTQAADTGARDRSSDPRPGPSGRSPSSAGAVR</sequence>
<feature type="compositionally biased region" description="Low complexity" evidence="1">
    <location>
        <begin position="222"/>
        <end position="234"/>
    </location>
</feature>
<evidence type="ECO:0000313" key="3">
    <source>
        <dbReference type="Proteomes" id="UP000595895"/>
    </source>
</evidence>
<dbReference type="RefSeq" id="WP_200276864.1">
    <property type="nucleotide sequence ID" value="NZ_CP066802.1"/>
</dbReference>
<dbReference type="Gene3D" id="1.10.357.10">
    <property type="entry name" value="Tetracycline Repressor, domain 2"/>
    <property type="match status" value="1"/>
</dbReference>
<gene>
    <name evidence="2" type="ORF">JG540_02655</name>
</gene>